<dbReference type="InterPro" id="IPR050364">
    <property type="entry name" value="Cytochrome_P450_fung"/>
</dbReference>
<evidence type="ECO:0000256" key="4">
    <source>
        <dbReference type="ARBA" id="ARBA00022617"/>
    </source>
</evidence>
<proteinExistence type="inferred from homology"/>
<evidence type="ECO:0000256" key="8">
    <source>
        <dbReference type="ARBA" id="ARBA00023033"/>
    </source>
</evidence>
<dbReference type="Gene3D" id="1.10.630.10">
    <property type="entry name" value="Cytochrome P450"/>
    <property type="match status" value="1"/>
</dbReference>
<dbReference type="Pfam" id="PF00067">
    <property type="entry name" value="p450"/>
    <property type="match status" value="1"/>
</dbReference>
<dbReference type="AlphaFoldDB" id="A0A9P5T7F8"/>
<gene>
    <name evidence="10" type="ORF">DFH94DRAFT_56564</name>
</gene>
<dbReference type="PANTHER" id="PTHR46300">
    <property type="entry name" value="P450, PUTATIVE (EUROFUNG)-RELATED-RELATED"/>
    <property type="match status" value="1"/>
</dbReference>
<sequence length="534" mass="59697">MVPPGGVISDLLGSLSLAFLSQPLTRSLGLIATLVVILVAQYVRSPWRRVPPGPKGLPILGNVLQVQNKGWMFGRECKQKYEHIMYLNALGQPIIVIHSLKAAFELFDRRANIYSDRPRYIVAQDILCGGLFPALMSYGDVLRRIRRAAHEVLTKVAVRDYHPVFCKEAILVAAGMLENPDASDKHILRSSASATMSVLYDYPLENEHDKNFTGIHAFVDRMSVAAAPGAYLVELFPWMIHIPARFAKWKREGIEHFKQHSAMFNGLLDTVSNDIAKGSERPSASASLIKNSNRSGLSNTDIAWLLGGFYTAGAETTAITLIWWTRAMITHPEIQKRAQDELDAVVGRSRAPTFADTPNLPYIQALVKESLRWRPAFPFAVPHSTSEDDWYEDMFIPKGTLCLVNLWQCHHDPSSYGPDAASFNPERFLDEEGRLIPGPVETHDDGHGSYGFGKRACVGKHAANDSLFINIATVLWAVRLERAHDENGKEIPVDLETDDYSGMIFRPHPYSCKITPRFPEAPLLLMEELELLKT</sequence>
<keyword evidence="11" id="KW-1185">Reference proteome</keyword>
<dbReference type="SUPFAM" id="SSF48264">
    <property type="entry name" value="Cytochrome P450"/>
    <property type="match status" value="1"/>
</dbReference>
<dbReference type="Proteomes" id="UP000759537">
    <property type="component" value="Unassembled WGS sequence"/>
</dbReference>
<keyword evidence="5 9" id="KW-0479">Metal-binding</keyword>
<keyword evidence="7 9" id="KW-0408">Iron</keyword>
<comment type="similarity">
    <text evidence="3">Belongs to the cytochrome P450 family.</text>
</comment>
<dbReference type="CDD" id="cd11065">
    <property type="entry name" value="CYP64-like"/>
    <property type="match status" value="1"/>
</dbReference>
<name>A0A9P5T7F8_9AGAM</name>
<dbReference type="InterPro" id="IPR036396">
    <property type="entry name" value="Cyt_P450_sf"/>
</dbReference>
<evidence type="ECO:0000256" key="9">
    <source>
        <dbReference type="PIRSR" id="PIRSR602401-1"/>
    </source>
</evidence>
<dbReference type="PRINTS" id="PR00463">
    <property type="entry name" value="EP450I"/>
</dbReference>
<reference evidence="10" key="2">
    <citation type="journal article" date="2020" name="Nat. Commun.">
        <title>Large-scale genome sequencing of mycorrhizal fungi provides insights into the early evolution of symbiotic traits.</title>
        <authorList>
            <person name="Miyauchi S."/>
            <person name="Kiss E."/>
            <person name="Kuo A."/>
            <person name="Drula E."/>
            <person name="Kohler A."/>
            <person name="Sanchez-Garcia M."/>
            <person name="Morin E."/>
            <person name="Andreopoulos B."/>
            <person name="Barry K.W."/>
            <person name="Bonito G."/>
            <person name="Buee M."/>
            <person name="Carver A."/>
            <person name="Chen C."/>
            <person name="Cichocki N."/>
            <person name="Clum A."/>
            <person name="Culley D."/>
            <person name="Crous P.W."/>
            <person name="Fauchery L."/>
            <person name="Girlanda M."/>
            <person name="Hayes R.D."/>
            <person name="Keri Z."/>
            <person name="LaButti K."/>
            <person name="Lipzen A."/>
            <person name="Lombard V."/>
            <person name="Magnuson J."/>
            <person name="Maillard F."/>
            <person name="Murat C."/>
            <person name="Nolan M."/>
            <person name="Ohm R.A."/>
            <person name="Pangilinan J."/>
            <person name="Pereira M.F."/>
            <person name="Perotto S."/>
            <person name="Peter M."/>
            <person name="Pfister S."/>
            <person name="Riley R."/>
            <person name="Sitrit Y."/>
            <person name="Stielow J.B."/>
            <person name="Szollosi G."/>
            <person name="Zifcakova L."/>
            <person name="Stursova M."/>
            <person name="Spatafora J.W."/>
            <person name="Tedersoo L."/>
            <person name="Vaario L.M."/>
            <person name="Yamada A."/>
            <person name="Yan M."/>
            <person name="Wang P."/>
            <person name="Xu J."/>
            <person name="Bruns T."/>
            <person name="Baldrian P."/>
            <person name="Vilgalys R."/>
            <person name="Dunand C."/>
            <person name="Henrissat B."/>
            <person name="Grigoriev I.V."/>
            <person name="Hibbett D."/>
            <person name="Nagy L.G."/>
            <person name="Martin F.M."/>
        </authorList>
    </citation>
    <scope>NUCLEOTIDE SEQUENCE</scope>
    <source>
        <strain evidence="10">Prilba</strain>
    </source>
</reference>
<reference evidence="10" key="1">
    <citation type="submission" date="2019-10" db="EMBL/GenBank/DDBJ databases">
        <authorList>
            <consortium name="DOE Joint Genome Institute"/>
            <person name="Kuo A."/>
            <person name="Miyauchi S."/>
            <person name="Kiss E."/>
            <person name="Drula E."/>
            <person name="Kohler A."/>
            <person name="Sanchez-Garcia M."/>
            <person name="Andreopoulos B."/>
            <person name="Barry K.W."/>
            <person name="Bonito G."/>
            <person name="Buee M."/>
            <person name="Carver A."/>
            <person name="Chen C."/>
            <person name="Cichocki N."/>
            <person name="Clum A."/>
            <person name="Culley D."/>
            <person name="Crous P.W."/>
            <person name="Fauchery L."/>
            <person name="Girlanda M."/>
            <person name="Hayes R."/>
            <person name="Keri Z."/>
            <person name="LaButti K."/>
            <person name="Lipzen A."/>
            <person name="Lombard V."/>
            <person name="Magnuson J."/>
            <person name="Maillard F."/>
            <person name="Morin E."/>
            <person name="Murat C."/>
            <person name="Nolan M."/>
            <person name="Ohm R."/>
            <person name="Pangilinan J."/>
            <person name="Pereira M."/>
            <person name="Perotto S."/>
            <person name="Peter M."/>
            <person name="Riley R."/>
            <person name="Sitrit Y."/>
            <person name="Stielow B."/>
            <person name="Szollosi G."/>
            <person name="Zifcakova L."/>
            <person name="Stursova M."/>
            <person name="Spatafora J.W."/>
            <person name="Tedersoo L."/>
            <person name="Vaario L.-M."/>
            <person name="Yamada A."/>
            <person name="Yan M."/>
            <person name="Wang P."/>
            <person name="Xu J."/>
            <person name="Bruns T."/>
            <person name="Baldrian P."/>
            <person name="Vilgalys R."/>
            <person name="Henrissat B."/>
            <person name="Grigoriev I.V."/>
            <person name="Hibbett D."/>
            <person name="Nagy L.G."/>
            <person name="Martin F.M."/>
        </authorList>
    </citation>
    <scope>NUCLEOTIDE SEQUENCE</scope>
    <source>
        <strain evidence="10">Prilba</strain>
    </source>
</reference>
<feature type="binding site" description="axial binding residue" evidence="9">
    <location>
        <position position="457"/>
    </location>
    <ligand>
        <name>heme</name>
        <dbReference type="ChEBI" id="CHEBI:30413"/>
    </ligand>
    <ligandPart>
        <name>Fe</name>
        <dbReference type="ChEBI" id="CHEBI:18248"/>
    </ligandPart>
</feature>
<dbReference type="PRINTS" id="PR00385">
    <property type="entry name" value="P450"/>
</dbReference>
<dbReference type="PANTHER" id="PTHR46300:SF7">
    <property type="entry name" value="P450, PUTATIVE (EUROFUNG)-RELATED"/>
    <property type="match status" value="1"/>
</dbReference>
<evidence type="ECO:0000256" key="5">
    <source>
        <dbReference type="ARBA" id="ARBA00022723"/>
    </source>
</evidence>
<dbReference type="GO" id="GO:0020037">
    <property type="term" value="F:heme binding"/>
    <property type="evidence" value="ECO:0007669"/>
    <property type="project" value="InterPro"/>
</dbReference>
<comment type="cofactor">
    <cofactor evidence="1 9">
        <name>heme</name>
        <dbReference type="ChEBI" id="CHEBI:30413"/>
    </cofactor>
</comment>
<keyword evidence="8" id="KW-0503">Monooxygenase</keyword>
<evidence type="ECO:0000256" key="7">
    <source>
        <dbReference type="ARBA" id="ARBA00023004"/>
    </source>
</evidence>
<dbReference type="InterPro" id="IPR001128">
    <property type="entry name" value="Cyt_P450"/>
</dbReference>
<dbReference type="GO" id="GO:0016705">
    <property type="term" value="F:oxidoreductase activity, acting on paired donors, with incorporation or reduction of molecular oxygen"/>
    <property type="evidence" value="ECO:0007669"/>
    <property type="project" value="InterPro"/>
</dbReference>
<organism evidence="10 11">
    <name type="scientific">Russula ochroleuca</name>
    <dbReference type="NCBI Taxonomy" id="152965"/>
    <lineage>
        <taxon>Eukaryota</taxon>
        <taxon>Fungi</taxon>
        <taxon>Dikarya</taxon>
        <taxon>Basidiomycota</taxon>
        <taxon>Agaricomycotina</taxon>
        <taxon>Agaricomycetes</taxon>
        <taxon>Russulales</taxon>
        <taxon>Russulaceae</taxon>
        <taxon>Russula</taxon>
    </lineage>
</organism>
<dbReference type="GO" id="GO:0004497">
    <property type="term" value="F:monooxygenase activity"/>
    <property type="evidence" value="ECO:0007669"/>
    <property type="project" value="UniProtKB-KW"/>
</dbReference>
<comment type="caution">
    <text evidence="10">The sequence shown here is derived from an EMBL/GenBank/DDBJ whole genome shotgun (WGS) entry which is preliminary data.</text>
</comment>
<evidence type="ECO:0000313" key="10">
    <source>
        <dbReference type="EMBL" id="KAF8478442.1"/>
    </source>
</evidence>
<accession>A0A9P5T7F8</accession>
<dbReference type="EMBL" id="WHVB01000011">
    <property type="protein sequence ID" value="KAF8478442.1"/>
    <property type="molecule type" value="Genomic_DNA"/>
</dbReference>
<dbReference type="OrthoDB" id="2789670at2759"/>
<evidence type="ECO:0000256" key="2">
    <source>
        <dbReference type="ARBA" id="ARBA00005179"/>
    </source>
</evidence>
<evidence type="ECO:0000256" key="6">
    <source>
        <dbReference type="ARBA" id="ARBA00023002"/>
    </source>
</evidence>
<evidence type="ECO:0000256" key="3">
    <source>
        <dbReference type="ARBA" id="ARBA00010617"/>
    </source>
</evidence>
<dbReference type="GO" id="GO:0005506">
    <property type="term" value="F:iron ion binding"/>
    <property type="evidence" value="ECO:0007669"/>
    <property type="project" value="InterPro"/>
</dbReference>
<evidence type="ECO:0000313" key="11">
    <source>
        <dbReference type="Proteomes" id="UP000759537"/>
    </source>
</evidence>
<evidence type="ECO:0000256" key="1">
    <source>
        <dbReference type="ARBA" id="ARBA00001971"/>
    </source>
</evidence>
<keyword evidence="4 9" id="KW-0349">Heme</keyword>
<dbReference type="InterPro" id="IPR002401">
    <property type="entry name" value="Cyt_P450_E_grp-I"/>
</dbReference>
<keyword evidence="6" id="KW-0560">Oxidoreductase</keyword>
<protein>
    <submittedName>
        <fullName evidence="10">Cytochrome P450</fullName>
    </submittedName>
</protein>
<comment type="pathway">
    <text evidence="2">Secondary metabolite biosynthesis.</text>
</comment>